<dbReference type="EMBL" id="CP043661">
    <property type="protein sequence ID" value="QNE21922.1"/>
    <property type="molecule type" value="Genomic_DNA"/>
</dbReference>
<accession>A0A7G6X6Q7</accession>
<evidence type="ECO:0000259" key="1">
    <source>
        <dbReference type="PROSITE" id="PS51674"/>
    </source>
</evidence>
<name>A0A7G6X6Q7_9ACTN</name>
<dbReference type="InterPro" id="IPR034768">
    <property type="entry name" value="4FE4S_WBL"/>
</dbReference>
<dbReference type="KEGG" id="kqi:F1D05_33420"/>
<dbReference type="PROSITE" id="PS51674">
    <property type="entry name" value="4FE4S_WBL"/>
    <property type="match status" value="1"/>
</dbReference>
<sequence>MNTPNLTLTLIGAVPVVTVPVRDDEATKAVVRHELGSLDDFDLPAPVLTRCQARAERALHAAIRTEYDDGVTVPCLTDPATWDADQNPTDFQITTAARLCRTACPVFDRCAAFVATEPPVCGIVAGRFIPHPIDMVEHRAASHARKDQVAARAA</sequence>
<organism evidence="2 3">
    <name type="scientific">Kribbella qitaiheensis</name>
    <dbReference type="NCBI Taxonomy" id="1544730"/>
    <lineage>
        <taxon>Bacteria</taxon>
        <taxon>Bacillati</taxon>
        <taxon>Actinomycetota</taxon>
        <taxon>Actinomycetes</taxon>
        <taxon>Propionibacteriales</taxon>
        <taxon>Kribbellaceae</taxon>
        <taxon>Kribbella</taxon>
    </lineage>
</organism>
<proteinExistence type="predicted"/>
<dbReference type="RefSeq" id="WP_185444329.1">
    <property type="nucleotide sequence ID" value="NZ_CP043661.1"/>
</dbReference>
<reference evidence="2 3" key="2">
    <citation type="journal article" date="2020" name="Microbiol. Resour. Announc.">
        <title>Antarctic desert soil bacteria exhibit high novel natural product potential, evaluated through long-read genome sequencing and comparative genomics.</title>
        <authorList>
            <person name="Benaud N."/>
            <person name="Edwards R.J."/>
            <person name="Amos T.G."/>
            <person name="D'Agostino P.M."/>
            <person name="Gutierrez-Chavez C."/>
            <person name="Montgomery K."/>
            <person name="Nicetic I."/>
            <person name="Ferrari B.C."/>
        </authorList>
    </citation>
    <scope>NUCLEOTIDE SEQUENCE [LARGE SCALE GENOMIC DNA]</scope>
    <source>
        <strain evidence="2 3">SPB151</strain>
    </source>
</reference>
<dbReference type="Proteomes" id="UP000515563">
    <property type="component" value="Chromosome"/>
</dbReference>
<evidence type="ECO:0000313" key="2">
    <source>
        <dbReference type="EMBL" id="QNE21922.1"/>
    </source>
</evidence>
<protein>
    <recommendedName>
        <fullName evidence="1">4Fe-4S Wbl-type domain-containing protein</fullName>
    </recommendedName>
</protein>
<gene>
    <name evidence="2" type="ORF">F1D05_33420</name>
</gene>
<dbReference type="AlphaFoldDB" id="A0A7G6X6Q7"/>
<feature type="domain" description="4Fe-4S Wbl-type" evidence="1">
    <location>
        <begin position="74"/>
        <end position="134"/>
    </location>
</feature>
<keyword evidence="3" id="KW-1185">Reference proteome</keyword>
<reference evidence="3" key="1">
    <citation type="submission" date="2019-09" db="EMBL/GenBank/DDBJ databases">
        <title>Antimicrobial potential of Antarctic Bacteria.</title>
        <authorList>
            <person name="Benaud N."/>
            <person name="Edwards R.J."/>
            <person name="Ferrari B.C."/>
        </authorList>
    </citation>
    <scope>NUCLEOTIDE SEQUENCE [LARGE SCALE GENOMIC DNA]</scope>
    <source>
        <strain evidence="3">SPB151</strain>
    </source>
</reference>
<evidence type="ECO:0000313" key="3">
    <source>
        <dbReference type="Proteomes" id="UP000515563"/>
    </source>
</evidence>